<dbReference type="EMBL" id="VUJU01010276">
    <property type="protein sequence ID" value="KAF0714952.1"/>
    <property type="molecule type" value="Genomic_DNA"/>
</dbReference>
<dbReference type="Pfam" id="PF25273">
    <property type="entry name" value="DUF7869"/>
    <property type="match status" value="1"/>
</dbReference>
<feature type="region of interest" description="Disordered" evidence="1">
    <location>
        <begin position="300"/>
        <end position="320"/>
    </location>
</feature>
<dbReference type="PANTHER" id="PTHR10773">
    <property type="entry name" value="DNA-DIRECTED RNA POLYMERASES I, II, AND III SUBUNIT RPABC2"/>
    <property type="match status" value="1"/>
</dbReference>
<feature type="non-terminal residue" evidence="3">
    <location>
        <position position="605"/>
    </location>
</feature>
<reference evidence="3 4" key="1">
    <citation type="submission" date="2019-08" db="EMBL/GenBank/DDBJ databases">
        <title>Whole genome of Aphis craccivora.</title>
        <authorList>
            <person name="Voronova N.V."/>
            <person name="Shulinski R.S."/>
            <person name="Bandarenka Y.V."/>
            <person name="Zhorov D.G."/>
            <person name="Warner D."/>
        </authorList>
    </citation>
    <scope>NUCLEOTIDE SEQUENCE [LARGE SCALE GENOMIC DNA]</scope>
    <source>
        <strain evidence="3">180601</strain>
        <tissue evidence="3">Whole Body</tissue>
    </source>
</reference>
<feature type="domain" description="DUF7869" evidence="2">
    <location>
        <begin position="490"/>
        <end position="598"/>
    </location>
</feature>
<evidence type="ECO:0000313" key="3">
    <source>
        <dbReference type="EMBL" id="KAF0714952.1"/>
    </source>
</evidence>
<proteinExistence type="predicted"/>
<sequence>MLVKMASSSRSNRMVLAAAAANNNKDNNIQIDPGVHFKVVSDDNYDSHNIITEINNKVFQQIMRQKHSIENRKNIVTPEVLEILTSLTSSTSCSRDTKEWLPPVSKLVEDYHSDSTFLGSKIPSCSRNLFEVDDFQHDTEMEEEPQHLNQTTNVDAPIENIVDETTQVGKDGLRPPKKTNIRMMKKYNKVNGKNNKLKPNPCINKKCQNKCAAKFTENERQNVFDEYWALIDSRQKDFLLKCVREVAVKRQRVQHESRRNLTREYFLPKGSDSIQVCRQFILSTLDISRKRLQYTIENSSPVGTAKKDGRGKGRPKNKTSDKILSDLDAFIQKLPAMKSHYCRASTTKKYLPCEFENIKRLYLVYKSYCTQNDLNFVSLHKFRNIFNTKYNIGFHVPKKDKCRMCSKFENTILMRELNEHEKQLQALHEIEKNECKEMFLFDQNLSKAHGNFLCISFDLQKVLNTPQGQNMNLYYSRKYSVFNCTVYESGTQNSYAYLWGESTGQRGANEIVTCIFKYLCDLDKRNTYSSIALYCDSCSGQNKNRAMMAMIQYTLEKKLKFIKEIKLCFLLPGHTYMPVDSIHATIEHYTKNKSVWAPSEWGTLI</sequence>
<protein>
    <recommendedName>
        <fullName evidence="2">DUF7869 domain-containing protein</fullName>
    </recommendedName>
</protein>
<dbReference type="InterPro" id="IPR057191">
    <property type="entry name" value="DUF7869"/>
</dbReference>
<evidence type="ECO:0000313" key="4">
    <source>
        <dbReference type="Proteomes" id="UP000478052"/>
    </source>
</evidence>
<dbReference type="AlphaFoldDB" id="A0A6G0W0J4"/>
<name>A0A6G0W0J4_APHCR</name>
<dbReference type="OrthoDB" id="6773632at2759"/>
<evidence type="ECO:0000259" key="2">
    <source>
        <dbReference type="Pfam" id="PF25273"/>
    </source>
</evidence>
<dbReference type="Proteomes" id="UP000478052">
    <property type="component" value="Unassembled WGS sequence"/>
</dbReference>
<accession>A0A6G0W0J4</accession>
<organism evidence="3 4">
    <name type="scientific">Aphis craccivora</name>
    <name type="common">Cowpea aphid</name>
    <dbReference type="NCBI Taxonomy" id="307492"/>
    <lineage>
        <taxon>Eukaryota</taxon>
        <taxon>Metazoa</taxon>
        <taxon>Ecdysozoa</taxon>
        <taxon>Arthropoda</taxon>
        <taxon>Hexapoda</taxon>
        <taxon>Insecta</taxon>
        <taxon>Pterygota</taxon>
        <taxon>Neoptera</taxon>
        <taxon>Paraneoptera</taxon>
        <taxon>Hemiptera</taxon>
        <taxon>Sternorrhyncha</taxon>
        <taxon>Aphidomorpha</taxon>
        <taxon>Aphidoidea</taxon>
        <taxon>Aphididae</taxon>
        <taxon>Aphidini</taxon>
        <taxon>Aphis</taxon>
        <taxon>Aphis</taxon>
    </lineage>
</organism>
<gene>
    <name evidence="3" type="ORF">FWK35_00033727</name>
</gene>
<comment type="caution">
    <text evidence="3">The sequence shown here is derived from an EMBL/GenBank/DDBJ whole genome shotgun (WGS) entry which is preliminary data.</text>
</comment>
<dbReference type="PANTHER" id="PTHR10773:SF19">
    <property type="match status" value="1"/>
</dbReference>
<keyword evidence="4" id="KW-1185">Reference proteome</keyword>
<evidence type="ECO:0000256" key="1">
    <source>
        <dbReference type="SAM" id="MobiDB-lite"/>
    </source>
</evidence>